<keyword evidence="3" id="KW-1185">Reference proteome</keyword>
<comment type="caution">
    <text evidence="2">The sequence shown here is derived from an EMBL/GenBank/DDBJ whole genome shotgun (WGS) entry which is preliminary data.</text>
</comment>
<feature type="domain" description="Integrase catalytic" evidence="1">
    <location>
        <begin position="2"/>
        <end position="37"/>
    </location>
</feature>
<dbReference type="InterPro" id="IPR012337">
    <property type="entry name" value="RNaseH-like_sf"/>
</dbReference>
<protein>
    <recommendedName>
        <fullName evidence="1">Integrase catalytic domain-containing protein</fullName>
    </recommendedName>
</protein>
<evidence type="ECO:0000259" key="1">
    <source>
        <dbReference type="Pfam" id="PF13683"/>
    </source>
</evidence>
<name>A0A2N5XVW7_9HYPH</name>
<dbReference type="Pfam" id="PF13683">
    <property type="entry name" value="rve_3"/>
    <property type="match status" value="1"/>
</dbReference>
<accession>A0A2N5XVW7</accession>
<dbReference type="Proteomes" id="UP000234881">
    <property type="component" value="Unassembled WGS sequence"/>
</dbReference>
<gene>
    <name evidence="2" type="ORF">C0081_03390</name>
</gene>
<sequence length="51" mass="5666">MKETLFSSPGQARTEIKAWKDDYNSERPHASLGNLTPIEYAAKSALKLMVA</sequence>
<organism evidence="2 3">
    <name type="scientific">Cohaesibacter celericrescens</name>
    <dbReference type="NCBI Taxonomy" id="2067669"/>
    <lineage>
        <taxon>Bacteria</taxon>
        <taxon>Pseudomonadati</taxon>
        <taxon>Pseudomonadota</taxon>
        <taxon>Alphaproteobacteria</taxon>
        <taxon>Hyphomicrobiales</taxon>
        <taxon>Cohaesibacteraceae</taxon>
    </lineage>
</organism>
<dbReference type="AlphaFoldDB" id="A0A2N5XVW7"/>
<dbReference type="InterPro" id="IPR001584">
    <property type="entry name" value="Integrase_cat-core"/>
</dbReference>
<evidence type="ECO:0000313" key="3">
    <source>
        <dbReference type="Proteomes" id="UP000234881"/>
    </source>
</evidence>
<evidence type="ECO:0000313" key="2">
    <source>
        <dbReference type="EMBL" id="PLW78639.1"/>
    </source>
</evidence>
<dbReference type="GO" id="GO:0015074">
    <property type="term" value="P:DNA integration"/>
    <property type="evidence" value="ECO:0007669"/>
    <property type="project" value="InterPro"/>
</dbReference>
<proteinExistence type="predicted"/>
<dbReference type="SUPFAM" id="SSF53098">
    <property type="entry name" value="Ribonuclease H-like"/>
    <property type="match status" value="1"/>
</dbReference>
<reference evidence="2 3" key="1">
    <citation type="submission" date="2018-01" db="EMBL/GenBank/DDBJ databases">
        <title>The draft genome sequence of Cohaesibacter sp. H1304.</title>
        <authorList>
            <person name="Wang N.-N."/>
            <person name="Du Z.-J."/>
        </authorList>
    </citation>
    <scope>NUCLEOTIDE SEQUENCE [LARGE SCALE GENOMIC DNA]</scope>
    <source>
        <strain evidence="2 3">H1304</strain>
    </source>
</reference>
<dbReference type="EMBL" id="PKUQ01000002">
    <property type="protein sequence ID" value="PLW78639.1"/>
    <property type="molecule type" value="Genomic_DNA"/>
</dbReference>
<dbReference type="OrthoDB" id="9809060at2"/>